<evidence type="ECO:0000313" key="5">
    <source>
        <dbReference type="EMBL" id="CAD9254094.1"/>
    </source>
</evidence>
<dbReference type="InterPro" id="IPR050342">
    <property type="entry name" value="HMGB"/>
</dbReference>
<accession>A0A6U4G126</accession>
<proteinExistence type="predicted"/>
<dbReference type="Pfam" id="PF00505">
    <property type="entry name" value="HMG_box"/>
    <property type="match status" value="1"/>
</dbReference>
<dbReference type="GO" id="GO:0005634">
    <property type="term" value="C:nucleus"/>
    <property type="evidence" value="ECO:0007669"/>
    <property type="project" value="UniProtKB-UniRule"/>
</dbReference>
<dbReference type="EMBL" id="HBGJ01019302">
    <property type="protein sequence ID" value="CAD9254096.1"/>
    <property type="molecule type" value="Transcribed_RNA"/>
</dbReference>
<evidence type="ECO:0000256" key="1">
    <source>
        <dbReference type="ARBA" id="ARBA00023125"/>
    </source>
</evidence>
<gene>
    <name evidence="5" type="ORF">PPAR1163_LOCUS12461</name>
    <name evidence="6" type="ORF">PPAR1163_LOCUS12462</name>
    <name evidence="7" type="ORF">PPAR1163_LOCUS12463</name>
    <name evidence="8" type="ORF">PPAR1163_LOCUS12465</name>
</gene>
<dbReference type="EMBL" id="HBGJ01019304">
    <property type="protein sequence ID" value="CAD9254098.1"/>
    <property type="molecule type" value="Transcribed_RNA"/>
</dbReference>
<dbReference type="Gene3D" id="1.10.30.10">
    <property type="entry name" value="High mobility group box domain"/>
    <property type="match status" value="1"/>
</dbReference>
<dbReference type="SUPFAM" id="SSF47095">
    <property type="entry name" value="HMG-box"/>
    <property type="match status" value="1"/>
</dbReference>
<evidence type="ECO:0000313" key="6">
    <source>
        <dbReference type="EMBL" id="CAD9254095.1"/>
    </source>
</evidence>
<feature type="region of interest" description="Disordered" evidence="3">
    <location>
        <begin position="90"/>
        <end position="111"/>
    </location>
</feature>
<feature type="domain" description="HMG box" evidence="4">
    <location>
        <begin position="106"/>
        <end position="174"/>
    </location>
</feature>
<protein>
    <recommendedName>
        <fullName evidence="4">HMG box domain-containing protein</fullName>
    </recommendedName>
</protein>
<evidence type="ECO:0000256" key="2">
    <source>
        <dbReference type="PROSITE-ProRule" id="PRU00267"/>
    </source>
</evidence>
<dbReference type="EMBL" id="HBGJ01019300">
    <property type="protein sequence ID" value="CAD9254094.1"/>
    <property type="molecule type" value="Transcribed_RNA"/>
</dbReference>
<name>A0A6U4G126_9STRA</name>
<dbReference type="PANTHER" id="PTHR48112">
    <property type="entry name" value="HIGH MOBILITY GROUP PROTEIN DSP1"/>
    <property type="match status" value="1"/>
</dbReference>
<dbReference type="EMBL" id="HBGJ01019301">
    <property type="protein sequence ID" value="CAD9254095.1"/>
    <property type="molecule type" value="Transcribed_RNA"/>
</dbReference>
<dbReference type="GO" id="GO:0003677">
    <property type="term" value="F:DNA binding"/>
    <property type="evidence" value="ECO:0007669"/>
    <property type="project" value="UniProtKB-UniRule"/>
</dbReference>
<dbReference type="PANTHER" id="PTHR48112:SF22">
    <property type="entry name" value="MITOCHONDRIAL TRANSCRIPTION FACTOR A, ISOFORM B"/>
    <property type="match status" value="1"/>
</dbReference>
<sequence length="196" mass="21470">MNIMPEDLLPSGMVADDQMGVSASSGPAQPSRMELLAKVFAQQGEFLIKQAQLLTQIAEGGTAMHVAADSLSSVDVAKIGEAIENAYPKVEDAKPKKRRKRDPNAPKRPGSAYTFFMQEQLQKLKLEHAELSQKQVMAMAASKWRDLADNKKHRFEGLAAAAKATFDAEMAQYHASLQAADEEGKRRKLDDGKVTL</sequence>
<evidence type="ECO:0000313" key="7">
    <source>
        <dbReference type="EMBL" id="CAD9254096.1"/>
    </source>
</evidence>
<feature type="DNA-binding region" description="HMG box" evidence="2">
    <location>
        <begin position="106"/>
        <end position="174"/>
    </location>
</feature>
<reference evidence="5" key="1">
    <citation type="submission" date="2021-01" db="EMBL/GenBank/DDBJ databases">
        <authorList>
            <person name="Corre E."/>
            <person name="Pelletier E."/>
            <person name="Niang G."/>
            <person name="Scheremetjew M."/>
            <person name="Finn R."/>
            <person name="Kale V."/>
            <person name="Holt S."/>
            <person name="Cochrane G."/>
            <person name="Meng A."/>
            <person name="Brown T."/>
            <person name="Cohen L."/>
        </authorList>
    </citation>
    <scope>NUCLEOTIDE SEQUENCE</scope>
    <source>
        <strain evidence="5">CCMP2877</strain>
    </source>
</reference>
<evidence type="ECO:0000256" key="3">
    <source>
        <dbReference type="SAM" id="MobiDB-lite"/>
    </source>
</evidence>
<dbReference type="AlphaFoldDB" id="A0A6U4G126"/>
<evidence type="ECO:0000313" key="8">
    <source>
        <dbReference type="EMBL" id="CAD9254098.1"/>
    </source>
</evidence>
<dbReference type="SMART" id="SM00398">
    <property type="entry name" value="HMG"/>
    <property type="match status" value="1"/>
</dbReference>
<keyword evidence="1 2" id="KW-0238">DNA-binding</keyword>
<keyword evidence="2" id="KW-0539">Nucleus</keyword>
<evidence type="ECO:0000259" key="4">
    <source>
        <dbReference type="PROSITE" id="PS50118"/>
    </source>
</evidence>
<dbReference type="InterPro" id="IPR009071">
    <property type="entry name" value="HMG_box_dom"/>
</dbReference>
<dbReference type="PROSITE" id="PS50118">
    <property type="entry name" value="HMG_BOX_2"/>
    <property type="match status" value="1"/>
</dbReference>
<dbReference type="InterPro" id="IPR036910">
    <property type="entry name" value="HMG_box_dom_sf"/>
</dbReference>
<organism evidence="5">
    <name type="scientific">Phaeomonas parva</name>
    <dbReference type="NCBI Taxonomy" id="124430"/>
    <lineage>
        <taxon>Eukaryota</taxon>
        <taxon>Sar</taxon>
        <taxon>Stramenopiles</taxon>
        <taxon>Ochrophyta</taxon>
        <taxon>Pinguiophyceae</taxon>
        <taxon>Pinguiochrysidales</taxon>
        <taxon>Pinguiochrysidaceae</taxon>
        <taxon>Phaeomonas</taxon>
    </lineage>
</organism>